<sequence>MASSSAGQMDAEDSAQSLLDRRQSEMGSHYVDESGIYLSSFAAAIFISAFATIGVLMLALLVALTVMLNSCESRGSGVIEYFRTSDDHHYCNVFAVHAELNGLRTNEFPAICKHYSRNYSNAIKISVKLAESYFDAIKASDHRLDVILMDVDDMLIPGISHCRKKHVEHENPGKELILNLYLRLQARGWRLILFTRKHSRYRNDTVENLISAGYSGWSSLIMRSDDDVALESWEYISGRRMELVERGYRIESLISSHMDTFRGTCLGRRNFKIANPAYYNLQIQEERF</sequence>
<evidence type="ECO:0000313" key="3">
    <source>
        <dbReference type="Proteomes" id="UP000243459"/>
    </source>
</evidence>
<dbReference type="InterPro" id="IPR005519">
    <property type="entry name" value="Acid_phosphat_B-like"/>
</dbReference>
<dbReference type="EMBL" id="CM007382">
    <property type="protein sequence ID" value="ONK76842.1"/>
    <property type="molecule type" value="Genomic_DNA"/>
</dbReference>
<dbReference type="Proteomes" id="UP000243459">
    <property type="component" value="Chromosome 2"/>
</dbReference>
<accession>A0A5P1FFF5</accession>
<dbReference type="OMA" id="IQMVLTY"/>
<evidence type="ECO:0000256" key="1">
    <source>
        <dbReference type="SAM" id="Phobius"/>
    </source>
</evidence>
<protein>
    <recommendedName>
        <fullName evidence="4">Acid phosphatase</fullName>
    </recommendedName>
</protein>
<evidence type="ECO:0008006" key="4">
    <source>
        <dbReference type="Google" id="ProtNLM"/>
    </source>
</evidence>
<dbReference type="OrthoDB" id="1900337at2759"/>
<keyword evidence="1" id="KW-1133">Transmembrane helix</keyword>
<dbReference type="Gramene" id="ONK76842">
    <property type="protein sequence ID" value="ONK76842"/>
    <property type="gene ID" value="A4U43_C02F390"/>
</dbReference>
<dbReference type="PANTHER" id="PTHR31284:SF22">
    <property type="entry name" value="ACID PHOSPHATASE"/>
    <property type="match status" value="1"/>
</dbReference>
<dbReference type="PANTHER" id="PTHR31284">
    <property type="entry name" value="ACID PHOSPHATASE-LIKE PROTEIN"/>
    <property type="match status" value="1"/>
</dbReference>
<dbReference type="InterPro" id="IPR023214">
    <property type="entry name" value="HAD_sf"/>
</dbReference>
<evidence type="ECO:0000313" key="2">
    <source>
        <dbReference type="EMBL" id="ONK76842.1"/>
    </source>
</evidence>
<gene>
    <name evidence="2" type="ORF">A4U43_C02F390</name>
</gene>
<reference evidence="3" key="1">
    <citation type="journal article" date="2017" name="Nat. Commun.">
        <title>The asparagus genome sheds light on the origin and evolution of a young Y chromosome.</title>
        <authorList>
            <person name="Harkess A."/>
            <person name="Zhou J."/>
            <person name="Xu C."/>
            <person name="Bowers J.E."/>
            <person name="Van der Hulst R."/>
            <person name="Ayyampalayam S."/>
            <person name="Mercati F."/>
            <person name="Riccardi P."/>
            <person name="McKain M.R."/>
            <person name="Kakrana A."/>
            <person name="Tang H."/>
            <person name="Ray J."/>
            <person name="Groenendijk J."/>
            <person name="Arikit S."/>
            <person name="Mathioni S.M."/>
            <person name="Nakano M."/>
            <person name="Shan H."/>
            <person name="Telgmann-Rauber A."/>
            <person name="Kanno A."/>
            <person name="Yue Z."/>
            <person name="Chen H."/>
            <person name="Li W."/>
            <person name="Chen Y."/>
            <person name="Xu X."/>
            <person name="Zhang Y."/>
            <person name="Luo S."/>
            <person name="Chen H."/>
            <person name="Gao J."/>
            <person name="Mao Z."/>
            <person name="Pires J.C."/>
            <person name="Luo M."/>
            <person name="Kudrna D."/>
            <person name="Wing R.A."/>
            <person name="Meyers B.C."/>
            <person name="Yi K."/>
            <person name="Kong H."/>
            <person name="Lavrijsen P."/>
            <person name="Sunseri F."/>
            <person name="Falavigna A."/>
            <person name="Ye Y."/>
            <person name="Leebens-Mack J.H."/>
            <person name="Chen G."/>
        </authorList>
    </citation>
    <scope>NUCLEOTIDE SEQUENCE [LARGE SCALE GENOMIC DNA]</scope>
    <source>
        <strain evidence="3">cv. DH0086</strain>
    </source>
</reference>
<keyword evidence="1" id="KW-0812">Transmembrane</keyword>
<keyword evidence="3" id="KW-1185">Reference proteome</keyword>
<dbReference type="Gene3D" id="3.40.50.1000">
    <property type="entry name" value="HAD superfamily/HAD-like"/>
    <property type="match status" value="1"/>
</dbReference>
<dbReference type="AlphaFoldDB" id="A0A5P1FFF5"/>
<keyword evidence="1" id="KW-0472">Membrane</keyword>
<organism evidence="2 3">
    <name type="scientific">Asparagus officinalis</name>
    <name type="common">Garden asparagus</name>
    <dbReference type="NCBI Taxonomy" id="4686"/>
    <lineage>
        <taxon>Eukaryota</taxon>
        <taxon>Viridiplantae</taxon>
        <taxon>Streptophyta</taxon>
        <taxon>Embryophyta</taxon>
        <taxon>Tracheophyta</taxon>
        <taxon>Spermatophyta</taxon>
        <taxon>Magnoliopsida</taxon>
        <taxon>Liliopsida</taxon>
        <taxon>Asparagales</taxon>
        <taxon>Asparagaceae</taxon>
        <taxon>Asparagoideae</taxon>
        <taxon>Asparagus</taxon>
    </lineage>
</organism>
<feature type="transmembrane region" description="Helical" evidence="1">
    <location>
        <begin position="36"/>
        <end position="64"/>
    </location>
</feature>
<name>A0A5P1FFF5_ASPOF</name>
<dbReference type="Pfam" id="PF03767">
    <property type="entry name" value="Acid_phosphat_B"/>
    <property type="match status" value="1"/>
</dbReference>
<proteinExistence type="predicted"/>